<dbReference type="PANTHER" id="PTHR42973">
    <property type="entry name" value="BINDING OXIDOREDUCTASE, PUTATIVE (AFU_ORTHOLOGUE AFUA_1G17690)-RELATED"/>
    <property type="match status" value="1"/>
</dbReference>
<dbReference type="PANTHER" id="PTHR42973:SF39">
    <property type="entry name" value="FAD-BINDING PCMH-TYPE DOMAIN-CONTAINING PROTEIN"/>
    <property type="match status" value="1"/>
</dbReference>
<evidence type="ECO:0000313" key="8">
    <source>
        <dbReference type="Proteomes" id="UP000275069"/>
    </source>
</evidence>
<gene>
    <name evidence="7" type="ORF">D7I44_14480</name>
</gene>
<evidence type="ECO:0000256" key="5">
    <source>
        <dbReference type="ARBA" id="ARBA00023002"/>
    </source>
</evidence>
<name>A0A387BUB7_9MICO</name>
<evidence type="ECO:0000256" key="2">
    <source>
        <dbReference type="ARBA" id="ARBA00005466"/>
    </source>
</evidence>
<dbReference type="AlphaFoldDB" id="A0A387BUB7"/>
<dbReference type="PROSITE" id="PS00862">
    <property type="entry name" value="OX2_COVAL_FAD"/>
    <property type="match status" value="1"/>
</dbReference>
<dbReference type="InterPro" id="IPR006093">
    <property type="entry name" value="Oxy_OxRdtase_FAD_BS"/>
</dbReference>
<reference evidence="7 8" key="1">
    <citation type="submission" date="2018-09" db="EMBL/GenBank/DDBJ databases">
        <title>Genome sequencing of strain 2DFW10M-5.</title>
        <authorList>
            <person name="Heo J."/>
            <person name="Kim S.-J."/>
            <person name="Kwon S.-W."/>
        </authorList>
    </citation>
    <scope>NUCLEOTIDE SEQUENCE [LARGE SCALE GENOMIC DNA]</scope>
    <source>
        <strain evidence="7 8">2DFW10M-5</strain>
    </source>
</reference>
<proteinExistence type="inferred from homology"/>
<dbReference type="PROSITE" id="PS51387">
    <property type="entry name" value="FAD_PCMH"/>
    <property type="match status" value="1"/>
</dbReference>
<protein>
    <submittedName>
        <fullName evidence="7">FAD-binding oxidoreductase</fullName>
    </submittedName>
</protein>
<dbReference type="SUPFAM" id="SSF56176">
    <property type="entry name" value="FAD-binding/transporter-associated domain-like"/>
    <property type="match status" value="1"/>
</dbReference>
<feature type="domain" description="FAD-binding PCMH-type" evidence="6">
    <location>
        <begin position="27"/>
        <end position="194"/>
    </location>
</feature>
<evidence type="ECO:0000259" key="6">
    <source>
        <dbReference type="PROSITE" id="PS51387"/>
    </source>
</evidence>
<dbReference type="Proteomes" id="UP000275069">
    <property type="component" value="Chromosome"/>
</dbReference>
<keyword evidence="8" id="KW-1185">Reference proteome</keyword>
<keyword evidence="5" id="KW-0560">Oxidoreductase</keyword>
<dbReference type="Gene3D" id="3.30.465.10">
    <property type="match status" value="1"/>
</dbReference>
<dbReference type="OrthoDB" id="9775082at2"/>
<dbReference type="RefSeq" id="WP_120790138.1">
    <property type="nucleotide sequence ID" value="NZ_CP032624.1"/>
</dbReference>
<dbReference type="InterPro" id="IPR006094">
    <property type="entry name" value="Oxid_FAD_bind_N"/>
</dbReference>
<dbReference type="InterPro" id="IPR016167">
    <property type="entry name" value="FAD-bd_PCMH_sub1"/>
</dbReference>
<evidence type="ECO:0000256" key="4">
    <source>
        <dbReference type="ARBA" id="ARBA00022827"/>
    </source>
</evidence>
<keyword evidence="4" id="KW-0274">FAD</keyword>
<dbReference type="GO" id="GO:0071949">
    <property type="term" value="F:FAD binding"/>
    <property type="evidence" value="ECO:0007669"/>
    <property type="project" value="InterPro"/>
</dbReference>
<dbReference type="InterPro" id="IPR050416">
    <property type="entry name" value="FAD-linked_Oxidoreductase"/>
</dbReference>
<accession>A0A387BUB7</accession>
<evidence type="ECO:0000256" key="3">
    <source>
        <dbReference type="ARBA" id="ARBA00022630"/>
    </source>
</evidence>
<comment type="cofactor">
    <cofactor evidence="1">
        <name>FAD</name>
        <dbReference type="ChEBI" id="CHEBI:57692"/>
    </cofactor>
</comment>
<keyword evidence="3" id="KW-0285">Flavoprotein</keyword>
<dbReference type="Gene3D" id="3.40.462.20">
    <property type="match status" value="1"/>
</dbReference>
<dbReference type="Pfam" id="PF01565">
    <property type="entry name" value="FAD_binding_4"/>
    <property type="match status" value="1"/>
</dbReference>
<dbReference type="InterPro" id="IPR016169">
    <property type="entry name" value="FAD-bd_PCMH_sub2"/>
</dbReference>
<dbReference type="GO" id="GO:0016491">
    <property type="term" value="F:oxidoreductase activity"/>
    <property type="evidence" value="ECO:0007669"/>
    <property type="project" value="UniProtKB-KW"/>
</dbReference>
<dbReference type="Gene3D" id="3.30.43.10">
    <property type="entry name" value="Uridine Diphospho-n-acetylenolpyruvylglucosamine Reductase, domain 2"/>
    <property type="match status" value="1"/>
</dbReference>
<dbReference type="InterPro" id="IPR016166">
    <property type="entry name" value="FAD-bd_PCMH"/>
</dbReference>
<comment type="similarity">
    <text evidence="2">Belongs to the oxygen-dependent FAD-linked oxidoreductase family.</text>
</comment>
<dbReference type="InterPro" id="IPR036318">
    <property type="entry name" value="FAD-bd_PCMH-like_sf"/>
</dbReference>
<organism evidence="7 8">
    <name type="scientific">Gryllotalpicola protaetiae</name>
    <dbReference type="NCBI Taxonomy" id="2419771"/>
    <lineage>
        <taxon>Bacteria</taxon>
        <taxon>Bacillati</taxon>
        <taxon>Actinomycetota</taxon>
        <taxon>Actinomycetes</taxon>
        <taxon>Micrococcales</taxon>
        <taxon>Microbacteriaceae</taxon>
        <taxon>Gryllotalpicola</taxon>
    </lineage>
</organism>
<evidence type="ECO:0000313" key="7">
    <source>
        <dbReference type="EMBL" id="AYG04609.1"/>
    </source>
</evidence>
<evidence type="ECO:0000256" key="1">
    <source>
        <dbReference type="ARBA" id="ARBA00001974"/>
    </source>
</evidence>
<dbReference type="KEGG" id="gry:D7I44_14480"/>
<dbReference type="EMBL" id="CP032624">
    <property type="protein sequence ID" value="AYG04609.1"/>
    <property type="molecule type" value="Genomic_DNA"/>
</dbReference>
<sequence length="447" mass="47803">MDAVAGPVLIPGDDGYAEELAGFNLTVTHYPKVIVGAAIDDDVRAAIEYARVEGLKIGVLATGHGSMSPHGGLLISTRRMTELTVDANTQTVRVGAGVRWGEVIETLSGAGLAPLNGSSPLVGVVGYTLGGGIGPLGRLHGYASDHVLEMQVVTPDGRMRTVSPQLHSELHSGILGGKDSFGIVTSMKFRVFPHSRFFGGGLYFSGEHAHAVVDGWSRWLLRAPDEVSTSIAFLRLPDLPSVPEHVRGRFAVHLRAAHFGSRSAGETMARELRQLAPSTFDSLGERPYSEIARVHDDGTEPMPYLESNIMLRAFDAKAAMTLLRITGPASTSAEIMVELRHLGGALNRPPAHPSLVSNRDAAFNLSVLSHPESSGSDRLFREMAPWATGTRYLNFLGGAGASSRLASAYDAADLERLRRLKAQYDPDQLFPAHVAAAPAPRIDAARE</sequence>